<accession>A0A921SMH3</accession>
<dbReference type="Pfam" id="PF02796">
    <property type="entry name" value="HTH_7"/>
    <property type="match status" value="1"/>
</dbReference>
<feature type="active site" description="O-(5'-phospho-DNA)-serine intermediate" evidence="5 6">
    <location>
        <position position="53"/>
    </location>
</feature>
<dbReference type="Gene3D" id="3.40.50.1390">
    <property type="entry name" value="Resolvase, N-terminal catalytic domain"/>
    <property type="match status" value="1"/>
</dbReference>
<dbReference type="AlphaFoldDB" id="A0A921SMH3"/>
<gene>
    <name evidence="8" type="ORF">K8V08_02605</name>
</gene>
<dbReference type="EMBL" id="DYUK01000062">
    <property type="protein sequence ID" value="HJG79285.1"/>
    <property type="molecule type" value="Genomic_DNA"/>
</dbReference>
<evidence type="ECO:0000256" key="5">
    <source>
        <dbReference type="PIRSR" id="PIRSR606118-50"/>
    </source>
</evidence>
<evidence type="ECO:0000256" key="2">
    <source>
        <dbReference type="ARBA" id="ARBA00022908"/>
    </source>
</evidence>
<evidence type="ECO:0000256" key="3">
    <source>
        <dbReference type="ARBA" id="ARBA00023125"/>
    </source>
</evidence>
<protein>
    <submittedName>
        <fullName evidence="8">Recombinase family protein</fullName>
    </submittedName>
</protein>
<dbReference type="InterPro" id="IPR050639">
    <property type="entry name" value="SSR_resolvase"/>
</dbReference>
<dbReference type="PROSITE" id="PS51736">
    <property type="entry name" value="RECOMBINASES_3"/>
    <property type="match status" value="1"/>
</dbReference>
<dbReference type="GO" id="GO:0003677">
    <property type="term" value="F:DNA binding"/>
    <property type="evidence" value="ECO:0007669"/>
    <property type="project" value="UniProtKB-KW"/>
</dbReference>
<dbReference type="SUPFAM" id="SSF53041">
    <property type="entry name" value="Resolvase-like"/>
    <property type="match status" value="1"/>
</dbReference>
<dbReference type="InterPro" id="IPR006120">
    <property type="entry name" value="Resolvase_HTH_dom"/>
</dbReference>
<dbReference type="GO" id="GO:0000150">
    <property type="term" value="F:DNA strand exchange activity"/>
    <property type="evidence" value="ECO:0007669"/>
    <property type="project" value="InterPro"/>
</dbReference>
<dbReference type="InterPro" id="IPR009057">
    <property type="entry name" value="Homeodomain-like_sf"/>
</dbReference>
<reference evidence="8" key="1">
    <citation type="journal article" date="2021" name="PeerJ">
        <title>Extensive microbial diversity within the chicken gut microbiome revealed by metagenomics and culture.</title>
        <authorList>
            <person name="Gilroy R."/>
            <person name="Ravi A."/>
            <person name="Getino M."/>
            <person name="Pursley I."/>
            <person name="Horton D.L."/>
            <person name="Alikhan N.F."/>
            <person name="Baker D."/>
            <person name="Gharbi K."/>
            <person name="Hall N."/>
            <person name="Watson M."/>
            <person name="Adriaenssens E.M."/>
            <person name="Foster-Nyarko E."/>
            <person name="Jarju S."/>
            <person name="Secka A."/>
            <person name="Antonio M."/>
            <person name="Oren A."/>
            <person name="Chaudhuri R.R."/>
            <person name="La Ragione R."/>
            <person name="Hildebrand F."/>
            <person name="Pallen M.J."/>
        </authorList>
    </citation>
    <scope>NUCLEOTIDE SEQUENCE</scope>
    <source>
        <strain evidence="8">ChiGjej5B5-7349</strain>
    </source>
</reference>
<name>A0A921SMH3_9MICO</name>
<dbReference type="InterPro" id="IPR006119">
    <property type="entry name" value="Resolv_N"/>
</dbReference>
<dbReference type="InterPro" id="IPR036162">
    <property type="entry name" value="Resolvase-like_N_sf"/>
</dbReference>
<comment type="similarity">
    <text evidence="1">Belongs to the site-specific recombinase resolvase family.</text>
</comment>
<evidence type="ECO:0000256" key="6">
    <source>
        <dbReference type="PROSITE-ProRule" id="PRU10137"/>
    </source>
</evidence>
<dbReference type="SMART" id="SM00857">
    <property type="entry name" value="Resolvase"/>
    <property type="match status" value="1"/>
</dbReference>
<evidence type="ECO:0000256" key="1">
    <source>
        <dbReference type="ARBA" id="ARBA00009913"/>
    </source>
</evidence>
<organism evidence="8 9">
    <name type="scientific">Brevibacterium senegalense</name>
    <dbReference type="NCBI Taxonomy" id="1033736"/>
    <lineage>
        <taxon>Bacteria</taxon>
        <taxon>Bacillati</taxon>
        <taxon>Actinomycetota</taxon>
        <taxon>Actinomycetes</taxon>
        <taxon>Micrococcales</taxon>
        <taxon>Brevibacteriaceae</taxon>
        <taxon>Brevibacterium</taxon>
    </lineage>
</organism>
<dbReference type="Pfam" id="PF00239">
    <property type="entry name" value="Resolvase"/>
    <property type="match status" value="1"/>
</dbReference>
<evidence type="ECO:0000256" key="4">
    <source>
        <dbReference type="ARBA" id="ARBA00023172"/>
    </source>
</evidence>
<keyword evidence="3" id="KW-0238">DNA-binding</keyword>
<keyword evidence="4" id="KW-0233">DNA recombination</keyword>
<dbReference type="Proteomes" id="UP000784435">
    <property type="component" value="Unassembled WGS sequence"/>
</dbReference>
<evidence type="ECO:0000313" key="9">
    <source>
        <dbReference type="Proteomes" id="UP000784435"/>
    </source>
</evidence>
<comment type="caution">
    <text evidence="8">The sequence shown here is derived from an EMBL/GenBank/DDBJ whole genome shotgun (WGS) entry which is preliminary data.</text>
</comment>
<sequence>MSNWVYRLDTCAADREHAVRGGVIVDDRTEASSGSEAPGGHSRGQVVGYVRVSSGDQNPARQHEVLGACDRVFEDHLSGKSRAKRTGLADLIAYVREGDTVRVSSLDRLGRDTRDLHSIVDEITAKGCVLEFASERISVARDSRSPLQELFLTFLSAMAEFERSRIRERQAEGIALAKARGVYDKQRSLSDEDVEAVRAMVDMGIPVSEVARRYSVSRQTVYSALRGDGAYGRP</sequence>
<dbReference type="Gene3D" id="1.10.10.60">
    <property type="entry name" value="Homeodomain-like"/>
    <property type="match status" value="1"/>
</dbReference>
<evidence type="ECO:0000259" key="7">
    <source>
        <dbReference type="PROSITE" id="PS51736"/>
    </source>
</evidence>
<dbReference type="PROSITE" id="PS00397">
    <property type="entry name" value="RECOMBINASES_1"/>
    <property type="match status" value="1"/>
</dbReference>
<dbReference type="GO" id="GO:0015074">
    <property type="term" value="P:DNA integration"/>
    <property type="evidence" value="ECO:0007669"/>
    <property type="project" value="UniProtKB-KW"/>
</dbReference>
<dbReference type="SUPFAM" id="SSF46689">
    <property type="entry name" value="Homeodomain-like"/>
    <property type="match status" value="1"/>
</dbReference>
<dbReference type="InterPro" id="IPR006118">
    <property type="entry name" value="Recombinase_CS"/>
</dbReference>
<dbReference type="CDD" id="cd00569">
    <property type="entry name" value="HTH_Hin_like"/>
    <property type="match status" value="1"/>
</dbReference>
<keyword evidence="2" id="KW-0229">DNA integration</keyword>
<feature type="domain" description="Resolvase/invertase-type recombinase catalytic" evidence="7">
    <location>
        <begin position="45"/>
        <end position="181"/>
    </location>
</feature>
<dbReference type="PANTHER" id="PTHR30461">
    <property type="entry name" value="DNA-INVERTASE FROM LAMBDOID PROPHAGE"/>
    <property type="match status" value="1"/>
</dbReference>
<proteinExistence type="inferred from homology"/>
<reference evidence="8" key="2">
    <citation type="submission" date="2021-09" db="EMBL/GenBank/DDBJ databases">
        <authorList>
            <person name="Gilroy R."/>
        </authorList>
    </citation>
    <scope>NUCLEOTIDE SEQUENCE</scope>
    <source>
        <strain evidence="8">ChiGjej5B5-7349</strain>
    </source>
</reference>
<dbReference type="CDD" id="cd03768">
    <property type="entry name" value="SR_ResInv"/>
    <property type="match status" value="1"/>
</dbReference>
<dbReference type="PANTHER" id="PTHR30461:SF26">
    <property type="entry name" value="RESOLVASE HOMOLOG YNEB"/>
    <property type="match status" value="1"/>
</dbReference>
<evidence type="ECO:0000313" key="8">
    <source>
        <dbReference type="EMBL" id="HJG79285.1"/>
    </source>
</evidence>